<feature type="non-terminal residue" evidence="2">
    <location>
        <position position="1"/>
    </location>
</feature>
<gene>
    <name evidence="2" type="ORF">SPIL2461_LOCUS4470</name>
</gene>
<sequence length="198" mass="22668">VQLAELSASSLDNTQLEILSEPEHDKEAKHAKAESKEVKPKEEKKTEDKEEGKTPAKKEDKKEEAKEEKKVEKKEVKEEEKTPSKKEDAKEEKKDNKEEDKQLEKEVQKEMEKEEAQDAKKAEKDEKVDIEVVADDKEVIHDPYDQVKTKIVSEETKDSETTVKPKVSVDIHTKEVVIKDVTTTSAQADKKKEGKKSE</sequence>
<protein>
    <submittedName>
        <fullName evidence="2">Uncharacterized protein</fullName>
    </submittedName>
</protein>
<feature type="compositionally biased region" description="Basic and acidic residues" evidence="1">
    <location>
        <begin position="21"/>
        <end position="127"/>
    </location>
</feature>
<feature type="compositionally biased region" description="Polar residues" evidence="1">
    <location>
        <begin position="7"/>
        <end position="17"/>
    </location>
</feature>
<reference evidence="2" key="1">
    <citation type="submission" date="2021-02" db="EMBL/GenBank/DDBJ databases">
        <authorList>
            <person name="Dougan E. K."/>
            <person name="Rhodes N."/>
            <person name="Thang M."/>
            <person name="Chan C."/>
        </authorList>
    </citation>
    <scope>NUCLEOTIDE SEQUENCE</scope>
</reference>
<comment type="caution">
    <text evidence="2">The sequence shown here is derived from an EMBL/GenBank/DDBJ whole genome shotgun (WGS) entry which is preliminary data.</text>
</comment>
<dbReference type="AlphaFoldDB" id="A0A812LGC2"/>
<proteinExistence type="predicted"/>
<dbReference type="Proteomes" id="UP000649617">
    <property type="component" value="Unassembled WGS sequence"/>
</dbReference>
<dbReference type="EMBL" id="CAJNIZ010005906">
    <property type="protein sequence ID" value="CAE7245600.1"/>
    <property type="molecule type" value="Genomic_DNA"/>
</dbReference>
<organism evidence="2 3">
    <name type="scientific">Symbiodinium pilosum</name>
    <name type="common">Dinoflagellate</name>
    <dbReference type="NCBI Taxonomy" id="2952"/>
    <lineage>
        <taxon>Eukaryota</taxon>
        <taxon>Sar</taxon>
        <taxon>Alveolata</taxon>
        <taxon>Dinophyceae</taxon>
        <taxon>Suessiales</taxon>
        <taxon>Symbiodiniaceae</taxon>
        <taxon>Symbiodinium</taxon>
    </lineage>
</organism>
<evidence type="ECO:0000313" key="3">
    <source>
        <dbReference type="Proteomes" id="UP000649617"/>
    </source>
</evidence>
<feature type="non-terminal residue" evidence="2">
    <location>
        <position position="198"/>
    </location>
</feature>
<feature type="region of interest" description="Disordered" evidence="1">
    <location>
        <begin position="1"/>
        <end position="127"/>
    </location>
</feature>
<evidence type="ECO:0000256" key="1">
    <source>
        <dbReference type="SAM" id="MobiDB-lite"/>
    </source>
</evidence>
<accession>A0A812LGC2</accession>
<name>A0A812LGC2_SYMPI</name>
<keyword evidence="3" id="KW-1185">Reference proteome</keyword>
<evidence type="ECO:0000313" key="2">
    <source>
        <dbReference type="EMBL" id="CAE7245600.1"/>
    </source>
</evidence>